<dbReference type="InterPro" id="IPR003661">
    <property type="entry name" value="HisK_dim/P_dom"/>
</dbReference>
<dbReference type="SUPFAM" id="SSF47384">
    <property type="entry name" value="Homodimeric domain of signal transducing histidine kinase"/>
    <property type="match status" value="1"/>
</dbReference>
<gene>
    <name evidence="3" type="ORF">NEE01_12485</name>
</gene>
<evidence type="ECO:0000313" key="4">
    <source>
        <dbReference type="Proteomes" id="UP001165565"/>
    </source>
</evidence>
<comment type="catalytic activity">
    <reaction evidence="1">
        <text>ATP + protein L-histidine = ADP + protein N-phospho-L-histidine.</text>
        <dbReference type="EC" id="2.7.13.3"/>
    </reaction>
</comment>
<dbReference type="EC" id="2.7.13.3" evidence="2"/>
<comment type="caution">
    <text evidence="3">The sequence shown here is derived from an EMBL/GenBank/DDBJ whole genome shotgun (WGS) entry which is preliminary data.</text>
</comment>
<sequence length="572" mass="59804">MRFDDSLKTVLAADASTPFGAQAAFRQIADLAARGRIEETPELLARLRELRERVPLAVRAAAARALALATPSAGLVAVFAEDDQSVAAPVLRAARLDDANWCALLPSLGPTGRAILRHRDDLSEAVIRALESFGPADFALGHDRAEAEPVEAAPAEVIEEHPVVSSAPPPQPAPLAAVLGIEPATAPGGGFQIAALVDRIAAFRQLHGEHPVATAEPVEPRAAEPAAAAPIERFGFETDASGVIRWVDAAPRAAVIGIGFLTPGGDGRPHVDGVASGAFRHRTAFNDARLSIAGRSALAGDWRISGVPMFDPASGRFVGFRGAARRPRVDEGAIGRRADNGGVEGLRRLVHELRSPTNAIAGFSELIETAMLGPVPDVYRQRAAAIRTQAADLVGAIEDLELAARIEGDALDLHEGAVALAPLLARTLDELAPLMRLRGCTVDLAPVPPALALACDERIAERLVGRLVAALIASAADGERLAIDVRDEGADVAIDITRPLALATIPDTALLTLDAEREVEMPGAPLLGTGFAIRLARNLATELGGALIIDADRLTLRLPTGLIDDMGQASTN</sequence>
<evidence type="ECO:0000313" key="3">
    <source>
        <dbReference type="EMBL" id="MCW6535597.1"/>
    </source>
</evidence>
<evidence type="ECO:0000256" key="1">
    <source>
        <dbReference type="ARBA" id="ARBA00000085"/>
    </source>
</evidence>
<name>A0AA41Z7U7_9SPHN</name>
<proteinExistence type="predicted"/>
<dbReference type="Gene3D" id="1.10.287.130">
    <property type="match status" value="1"/>
</dbReference>
<dbReference type="Proteomes" id="UP001165565">
    <property type="component" value="Unassembled WGS sequence"/>
</dbReference>
<organism evidence="3 4">
    <name type="scientific">Sphingomonas lycopersici</name>
    <dbReference type="NCBI Taxonomy" id="2951807"/>
    <lineage>
        <taxon>Bacteria</taxon>
        <taxon>Pseudomonadati</taxon>
        <taxon>Pseudomonadota</taxon>
        <taxon>Alphaproteobacteria</taxon>
        <taxon>Sphingomonadales</taxon>
        <taxon>Sphingomonadaceae</taxon>
        <taxon>Sphingomonas</taxon>
    </lineage>
</organism>
<keyword evidence="4" id="KW-1185">Reference proteome</keyword>
<reference evidence="3" key="1">
    <citation type="submission" date="2022-06" db="EMBL/GenBank/DDBJ databases">
        <title>Sphingomonas sp. nov. isolated from rhizosphere soil of tomato.</title>
        <authorList>
            <person name="Dong H."/>
            <person name="Gao R."/>
        </authorList>
    </citation>
    <scope>NUCLEOTIDE SEQUENCE</scope>
    <source>
        <strain evidence="3">MMSM24</strain>
    </source>
</reference>
<accession>A0AA41Z7U7</accession>
<keyword evidence="3" id="KW-0808">Transferase</keyword>
<dbReference type="InterPro" id="IPR036097">
    <property type="entry name" value="HisK_dim/P_sf"/>
</dbReference>
<dbReference type="EMBL" id="JANFAV010000008">
    <property type="protein sequence ID" value="MCW6535597.1"/>
    <property type="molecule type" value="Genomic_DNA"/>
</dbReference>
<keyword evidence="3" id="KW-0418">Kinase</keyword>
<dbReference type="GO" id="GO:0000155">
    <property type="term" value="F:phosphorelay sensor kinase activity"/>
    <property type="evidence" value="ECO:0007669"/>
    <property type="project" value="InterPro"/>
</dbReference>
<dbReference type="AlphaFoldDB" id="A0AA41Z7U7"/>
<protein>
    <recommendedName>
        <fullName evidence="2">histidine kinase</fullName>
        <ecNumber evidence="2">2.7.13.3</ecNumber>
    </recommendedName>
</protein>
<dbReference type="CDD" id="cd00082">
    <property type="entry name" value="HisKA"/>
    <property type="match status" value="1"/>
</dbReference>
<evidence type="ECO:0000256" key="2">
    <source>
        <dbReference type="ARBA" id="ARBA00012438"/>
    </source>
</evidence>